<reference evidence="1" key="1">
    <citation type="submission" date="2018-05" db="EMBL/GenBank/DDBJ databases">
        <authorList>
            <person name="Lanie J.A."/>
            <person name="Ng W.-L."/>
            <person name="Kazmierczak K.M."/>
            <person name="Andrzejewski T.M."/>
            <person name="Davidsen T.M."/>
            <person name="Wayne K.J."/>
            <person name="Tettelin H."/>
            <person name="Glass J.I."/>
            <person name="Rusch D."/>
            <person name="Podicherti R."/>
            <person name="Tsui H.-C.T."/>
            <person name="Winkler M.E."/>
        </authorList>
    </citation>
    <scope>NUCLEOTIDE SEQUENCE</scope>
</reference>
<dbReference type="AlphaFoldDB" id="A0A383BJ85"/>
<dbReference type="EMBL" id="UINC01200838">
    <property type="protein sequence ID" value="SVE19901.1"/>
    <property type="molecule type" value="Genomic_DNA"/>
</dbReference>
<proteinExistence type="predicted"/>
<gene>
    <name evidence="1" type="ORF">METZ01_LOCUS472755</name>
</gene>
<name>A0A383BJ85_9ZZZZ</name>
<protein>
    <submittedName>
        <fullName evidence="1">Uncharacterized protein</fullName>
    </submittedName>
</protein>
<accession>A0A383BJ85</accession>
<feature type="non-terminal residue" evidence="1">
    <location>
        <position position="34"/>
    </location>
</feature>
<sequence length="34" mass="4198">MISEAKEAVLREQLILMWGRNFDKPYIMKRVFKR</sequence>
<evidence type="ECO:0000313" key="1">
    <source>
        <dbReference type="EMBL" id="SVE19901.1"/>
    </source>
</evidence>
<organism evidence="1">
    <name type="scientific">marine metagenome</name>
    <dbReference type="NCBI Taxonomy" id="408172"/>
    <lineage>
        <taxon>unclassified sequences</taxon>
        <taxon>metagenomes</taxon>
        <taxon>ecological metagenomes</taxon>
    </lineage>
</organism>